<organism evidence="2 3">
    <name type="scientific">Ensete ventricosum</name>
    <name type="common">Abyssinian banana</name>
    <name type="synonym">Musa ensete</name>
    <dbReference type="NCBI Taxonomy" id="4639"/>
    <lineage>
        <taxon>Eukaryota</taxon>
        <taxon>Viridiplantae</taxon>
        <taxon>Streptophyta</taxon>
        <taxon>Embryophyta</taxon>
        <taxon>Tracheophyta</taxon>
        <taxon>Spermatophyta</taxon>
        <taxon>Magnoliopsida</taxon>
        <taxon>Liliopsida</taxon>
        <taxon>Zingiberales</taxon>
        <taxon>Musaceae</taxon>
        <taxon>Ensete</taxon>
    </lineage>
</organism>
<comment type="caution">
    <text evidence="2">The sequence shown here is derived from an EMBL/GenBank/DDBJ whole genome shotgun (WGS) entry which is preliminary data.</text>
</comment>
<gene>
    <name evidence="2" type="ORF">OPV22_003295</name>
</gene>
<accession>A0AAV8S0G1</accession>
<proteinExistence type="predicted"/>
<keyword evidence="3" id="KW-1185">Reference proteome</keyword>
<dbReference type="AlphaFoldDB" id="A0AAV8S0G1"/>
<evidence type="ECO:0000256" key="1">
    <source>
        <dbReference type="SAM" id="MobiDB-lite"/>
    </source>
</evidence>
<name>A0AAV8S0G1_ENSVE</name>
<evidence type="ECO:0000313" key="2">
    <source>
        <dbReference type="EMBL" id="KAJ8512861.1"/>
    </source>
</evidence>
<dbReference type="EMBL" id="JAQQAF010000001">
    <property type="protein sequence ID" value="KAJ8512861.1"/>
    <property type="molecule type" value="Genomic_DNA"/>
</dbReference>
<dbReference type="Proteomes" id="UP001222027">
    <property type="component" value="Unassembled WGS sequence"/>
</dbReference>
<evidence type="ECO:0000313" key="3">
    <source>
        <dbReference type="Proteomes" id="UP001222027"/>
    </source>
</evidence>
<reference evidence="2 3" key="1">
    <citation type="submission" date="2022-12" db="EMBL/GenBank/DDBJ databases">
        <title>Chromosome-scale assembly of the Ensete ventricosum genome.</title>
        <authorList>
            <person name="Dussert Y."/>
            <person name="Stocks J."/>
            <person name="Wendawek A."/>
            <person name="Woldeyes F."/>
            <person name="Nichols R.A."/>
            <person name="Borrell J.S."/>
        </authorList>
    </citation>
    <scope>NUCLEOTIDE SEQUENCE [LARGE SCALE GENOMIC DNA]</scope>
    <source>
        <strain evidence="3">cv. Maze</strain>
        <tissue evidence="2">Seeds</tissue>
    </source>
</reference>
<protein>
    <submittedName>
        <fullName evidence="2">Uncharacterized protein</fullName>
    </submittedName>
</protein>
<feature type="region of interest" description="Disordered" evidence="1">
    <location>
        <begin position="297"/>
        <end position="351"/>
    </location>
</feature>
<sequence>MRAASLRTNDSSSRLLTQSHASIQVCPTSGTLPLIWTLLGRKKFPKARRLGVLEASRASSGRKRERGRAGRRTLPFSRFPVIGSKASRNRCSWIGLRGSSRGGRHLLKLSCTKARQQCICIILPNKQLLVIMATESPLRFIENNGADSWLLDEDTSEFASTSNLVSEELGLLLKGQKYHESKNINGLSRSGSAPPSMEGSRAAFDILRNPTADLGVSLENLSNAVQNCGSEEQLRAHPAYLAYYCANVNLNPRLPPPLISRENRHLMQHIGGFGDNRRMPSFDDNSKSSFLFSRPVLSTHNEEPEDDRSPTAESSDWTDKKTVIFPGHSTPVQGRNMYPTDLVQAEPESRL</sequence>